<dbReference type="PANTHER" id="PTHR43133">
    <property type="entry name" value="RNA POLYMERASE ECF-TYPE SIGMA FACTO"/>
    <property type="match status" value="1"/>
</dbReference>
<reference evidence="7 8" key="1">
    <citation type="submission" date="2019-08" db="EMBL/GenBank/DDBJ databases">
        <title>Deep-cultivation of Planctomycetes and their phenomic and genomic characterization uncovers novel biology.</title>
        <authorList>
            <person name="Wiegand S."/>
            <person name="Jogler M."/>
            <person name="Boedeker C."/>
            <person name="Pinto D."/>
            <person name="Vollmers J."/>
            <person name="Rivas-Marin E."/>
            <person name="Kohn T."/>
            <person name="Peeters S.H."/>
            <person name="Heuer A."/>
            <person name="Rast P."/>
            <person name="Oberbeckmann S."/>
            <person name="Bunk B."/>
            <person name="Jeske O."/>
            <person name="Meyerdierks A."/>
            <person name="Storesund J.E."/>
            <person name="Kallscheuer N."/>
            <person name="Luecker S."/>
            <person name="Lage O.M."/>
            <person name="Pohl T."/>
            <person name="Merkel B.J."/>
            <person name="Hornburger P."/>
            <person name="Mueller R.-W."/>
            <person name="Bruemmer F."/>
            <person name="Labrenz M."/>
            <person name="Spormann A.M."/>
            <person name="Op den Camp H."/>
            <person name="Overmann J."/>
            <person name="Amann R."/>
            <person name="Jetten M.S.M."/>
            <person name="Mascher T."/>
            <person name="Medema M.H."/>
            <person name="Devos D.P."/>
            <person name="Kaster A.-K."/>
            <person name="Ovreas L."/>
            <person name="Rohde M."/>
            <person name="Galperin M.Y."/>
            <person name="Jogler C."/>
        </authorList>
    </citation>
    <scope>NUCLEOTIDE SEQUENCE [LARGE SCALE GENOMIC DNA]</scope>
    <source>
        <strain evidence="7 8">Pr1d</strain>
    </source>
</reference>
<dbReference type="InterPro" id="IPR014284">
    <property type="entry name" value="RNA_pol_sigma-70_dom"/>
</dbReference>
<dbReference type="OrthoDB" id="213370at2"/>
<keyword evidence="2" id="KW-0805">Transcription regulation</keyword>
<dbReference type="GO" id="GO:0006352">
    <property type="term" value="P:DNA-templated transcription initiation"/>
    <property type="evidence" value="ECO:0007669"/>
    <property type="project" value="InterPro"/>
</dbReference>
<keyword evidence="3" id="KW-0731">Sigma factor</keyword>
<dbReference type="KEGG" id="bgok:Pr1d_30320"/>
<dbReference type="InterPro" id="IPR007627">
    <property type="entry name" value="RNA_pol_sigma70_r2"/>
</dbReference>
<dbReference type="PANTHER" id="PTHR43133:SF51">
    <property type="entry name" value="RNA POLYMERASE SIGMA FACTOR"/>
    <property type="match status" value="1"/>
</dbReference>
<dbReference type="GO" id="GO:0003677">
    <property type="term" value="F:DNA binding"/>
    <property type="evidence" value="ECO:0007669"/>
    <property type="project" value="InterPro"/>
</dbReference>
<dbReference type="RefSeq" id="WP_148074209.1">
    <property type="nucleotide sequence ID" value="NZ_CP042913.1"/>
</dbReference>
<dbReference type="InterPro" id="IPR036388">
    <property type="entry name" value="WH-like_DNA-bd_sf"/>
</dbReference>
<feature type="domain" description="RNA polymerase sigma-70 region 2" evidence="5">
    <location>
        <begin position="23"/>
        <end position="83"/>
    </location>
</feature>
<dbReference type="Proteomes" id="UP000323917">
    <property type="component" value="Chromosome"/>
</dbReference>
<dbReference type="Pfam" id="PF08281">
    <property type="entry name" value="Sigma70_r4_2"/>
    <property type="match status" value="1"/>
</dbReference>
<dbReference type="InterPro" id="IPR039425">
    <property type="entry name" value="RNA_pol_sigma-70-like"/>
</dbReference>
<evidence type="ECO:0000256" key="4">
    <source>
        <dbReference type="ARBA" id="ARBA00023163"/>
    </source>
</evidence>
<evidence type="ECO:0000313" key="8">
    <source>
        <dbReference type="Proteomes" id="UP000323917"/>
    </source>
</evidence>
<dbReference type="EMBL" id="CP042913">
    <property type="protein sequence ID" value="QEG35729.1"/>
    <property type="molecule type" value="Genomic_DNA"/>
</dbReference>
<comment type="similarity">
    <text evidence="1">Belongs to the sigma-70 factor family. ECF subfamily.</text>
</comment>
<dbReference type="NCBIfam" id="TIGR02937">
    <property type="entry name" value="sigma70-ECF"/>
    <property type="match status" value="1"/>
</dbReference>
<dbReference type="InterPro" id="IPR013249">
    <property type="entry name" value="RNA_pol_sigma70_r4_t2"/>
</dbReference>
<keyword evidence="4" id="KW-0804">Transcription</keyword>
<dbReference type="AlphaFoldDB" id="A0A5B9QD51"/>
<evidence type="ECO:0000259" key="5">
    <source>
        <dbReference type="Pfam" id="PF04542"/>
    </source>
</evidence>
<dbReference type="Pfam" id="PF04542">
    <property type="entry name" value="Sigma70_r2"/>
    <property type="match status" value="1"/>
</dbReference>
<accession>A0A5B9QD51</accession>
<evidence type="ECO:0000259" key="6">
    <source>
        <dbReference type="Pfam" id="PF08281"/>
    </source>
</evidence>
<keyword evidence="8" id="KW-1185">Reference proteome</keyword>
<evidence type="ECO:0000256" key="2">
    <source>
        <dbReference type="ARBA" id="ARBA00023015"/>
    </source>
</evidence>
<dbReference type="SUPFAM" id="SSF88659">
    <property type="entry name" value="Sigma3 and sigma4 domains of RNA polymerase sigma factors"/>
    <property type="match status" value="1"/>
</dbReference>
<dbReference type="InterPro" id="IPR013325">
    <property type="entry name" value="RNA_pol_sigma_r2"/>
</dbReference>
<organism evidence="7 8">
    <name type="scientific">Bythopirellula goksoeyrii</name>
    <dbReference type="NCBI Taxonomy" id="1400387"/>
    <lineage>
        <taxon>Bacteria</taxon>
        <taxon>Pseudomonadati</taxon>
        <taxon>Planctomycetota</taxon>
        <taxon>Planctomycetia</taxon>
        <taxon>Pirellulales</taxon>
        <taxon>Lacipirellulaceae</taxon>
        <taxon>Bythopirellula</taxon>
    </lineage>
</organism>
<evidence type="ECO:0000256" key="3">
    <source>
        <dbReference type="ARBA" id="ARBA00023082"/>
    </source>
</evidence>
<name>A0A5B9QD51_9BACT</name>
<evidence type="ECO:0000313" key="7">
    <source>
        <dbReference type="EMBL" id="QEG35729.1"/>
    </source>
</evidence>
<dbReference type="Gene3D" id="1.10.1740.10">
    <property type="match status" value="1"/>
</dbReference>
<dbReference type="GO" id="GO:0016987">
    <property type="term" value="F:sigma factor activity"/>
    <property type="evidence" value="ECO:0007669"/>
    <property type="project" value="UniProtKB-KW"/>
</dbReference>
<dbReference type="Gene3D" id="1.10.10.10">
    <property type="entry name" value="Winged helix-like DNA-binding domain superfamily/Winged helix DNA-binding domain"/>
    <property type="match status" value="1"/>
</dbReference>
<sequence length="174" mass="19629">MQQSDADLVVAASRGDLASFGLLYERYYRMAVGIARSRLFDEHLAEDVAQEAFAVACRTLSTLEHKDKFPQWLGTICRRTASRLGKAQQNHEALTDDTVPTSNIRLPALQQEIHEVLEQLDESSREIVLLHYFSGLSYKEIADVVDLSTQAIHGRLQRTRNKLATILNSSETKQ</sequence>
<gene>
    <name evidence="7" type="primary">cnrH_3</name>
    <name evidence="7" type="ORF">Pr1d_30320</name>
</gene>
<evidence type="ECO:0000256" key="1">
    <source>
        <dbReference type="ARBA" id="ARBA00010641"/>
    </source>
</evidence>
<proteinExistence type="inferred from homology"/>
<protein>
    <submittedName>
        <fullName evidence="7">RNA polymerase sigma factor CnrH</fullName>
    </submittedName>
</protein>
<dbReference type="CDD" id="cd06171">
    <property type="entry name" value="Sigma70_r4"/>
    <property type="match status" value="1"/>
</dbReference>
<dbReference type="InterPro" id="IPR013324">
    <property type="entry name" value="RNA_pol_sigma_r3/r4-like"/>
</dbReference>
<dbReference type="SUPFAM" id="SSF88946">
    <property type="entry name" value="Sigma2 domain of RNA polymerase sigma factors"/>
    <property type="match status" value="1"/>
</dbReference>
<feature type="domain" description="RNA polymerase sigma factor 70 region 4 type 2" evidence="6">
    <location>
        <begin position="111"/>
        <end position="163"/>
    </location>
</feature>